<evidence type="ECO:0008006" key="5">
    <source>
        <dbReference type="Google" id="ProtNLM"/>
    </source>
</evidence>
<gene>
    <name evidence="3" type="ORF">ACFFV7_35680</name>
</gene>
<keyword evidence="2" id="KW-0472">Membrane</keyword>
<reference evidence="3 4" key="1">
    <citation type="submission" date="2024-09" db="EMBL/GenBank/DDBJ databases">
        <authorList>
            <person name="Sun Q."/>
            <person name="Mori K."/>
        </authorList>
    </citation>
    <scope>NUCLEOTIDE SEQUENCE [LARGE SCALE GENOMIC DNA]</scope>
    <source>
        <strain evidence="3 4">CCM 3426</strain>
    </source>
</reference>
<feature type="compositionally biased region" description="Basic and acidic residues" evidence="1">
    <location>
        <begin position="202"/>
        <end position="218"/>
    </location>
</feature>
<comment type="caution">
    <text evidence="3">The sequence shown here is derived from an EMBL/GenBank/DDBJ whole genome shotgun (WGS) entry which is preliminary data.</text>
</comment>
<evidence type="ECO:0000256" key="1">
    <source>
        <dbReference type="SAM" id="MobiDB-lite"/>
    </source>
</evidence>
<evidence type="ECO:0000256" key="2">
    <source>
        <dbReference type="SAM" id="Phobius"/>
    </source>
</evidence>
<keyword evidence="4" id="KW-1185">Reference proteome</keyword>
<keyword evidence="2" id="KW-0812">Transmembrane</keyword>
<keyword evidence="2" id="KW-1133">Transmembrane helix</keyword>
<dbReference type="InterPro" id="IPR006311">
    <property type="entry name" value="TAT_signal"/>
</dbReference>
<proteinExistence type="predicted"/>
<accession>A0ABV5IPV8</accession>
<dbReference type="PROSITE" id="PS51318">
    <property type="entry name" value="TAT"/>
    <property type="match status" value="1"/>
</dbReference>
<feature type="region of interest" description="Disordered" evidence="1">
    <location>
        <begin position="202"/>
        <end position="225"/>
    </location>
</feature>
<evidence type="ECO:0000313" key="4">
    <source>
        <dbReference type="Proteomes" id="UP001589647"/>
    </source>
</evidence>
<name>A0ABV5IPV8_9ACTN</name>
<dbReference type="RefSeq" id="WP_189652824.1">
    <property type="nucleotide sequence ID" value="NZ_BMRC01000032.1"/>
</dbReference>
<protein>
    <recommendedName>
        <fullName evidence="5">Tat pathway signal sequence domain protein</fullName>
    </recommendedName>
</protein>
<evidence type="ECO:0000313" key="3">
    <source>
        <dbReference type="EMBL" id="MFB9206586.1"/>
    </source>
</evidence>
<feature type="transmembrane region" description="Helical" evidence="2">
    <location>
        <begin position="29"/>
        <end position="49"/>
    </location>
</feature>
<dbReference type="EMBL" id="JBHMEI010000038">
    <property type="protein sequence ID" value="MFB9206586.1"/>
    <property type="molecule type" value="Genomic_DNA"/>
</dbReference>
<sequence length="225" mass="24523">MNFRENVLMELKAEIEARNGVRRRTRRRLFMGAAVAAVAAAAAVVTPFLNGSDAPAYAVTKNTDGTITLKINELRDPVQVEKDLAAAGLAADVSYLKPGTRCAPDRGITDSGPTFTKEELESKDPAVHKRIREAIENSPNAKALQMRDGQVRINPRHIKPGQTAVMEFIENGDRTSGPEQPRALWEFGGYLVNGPAKPCKVVDDPSWDKLPDPKEHPEAYPPAGS</sequence>
<organism evidence="3 4">
    <name type="scientific">Nonomuraea spiralis</name>
    <dbReference type="NCBI Taxonomy" id="46182"/>
    <lineage>
        <taxon>Bacteria</taxon>
        <taxon>Bacillati</taxon>
        <taxon>Actinomycetota</taxon>
        <taxon>Actinomycetes</taxon>
        <taxon>Streptosporangiales</taxon>
        <taxon>Streptosporangiaceae</taxon>
        <taxon>Nonomuraea</taxon>
    </lineage>
</organism>
<dbReference type="Proteomes" id="UP001589647">
    <property type="component" value="Unassembled WGS sequence"/>
</dbReference>